<dbReference type="InterPro" id="IPR005760">
    <property type="entry name" value="A/G_AdeGlyc_MutY"/>
</dbReference>
<evidence type="ECO:0000256" key="3">
    <source>
        <dbReference type="ARBA" id="ARBA00008343"/>
    </source>
</evidence>
<dbReference type="PROSITE" id="PS01155">
    <property type="entry name" value="ENDONUCLEASE_III_2"/>
    <property type="match status" value="1"/>
</dbReference>
<comment type="function">
    <text evidence="2">Adenine glycosylase active on G-A mispairs. MutY also corrects error-prone DNA synthesis past GO lesions which are due to the oxidatively damaged form of guanine: 7,8-dihydro-8-oxoguanine (8-oxo-dGTP).</text>
</comment>
<evidence type="ECO:0000256" key="4">
    <source>
        <dbReference type="ARBA" id="ARBA00012045"/>
    </source>
</evidence>
<dbReference type="GO" id="GO:0006284">
    <property type="term" value="P:base-excision repair"/>
    <property type="evidence" value="ECO:0007669"/>
    <property type="project" value="UniProtKB-UniRule"/>
</dbReference>
<dbReference type="GO" id="GO:0046872">
    <property type="term" value="F:metal ion binding"/>
    <property type="evidence" value="ECO:0007669"/>
    <property type="project" value="UniProtKB-UniRule"/>
</dbReference>
<evidence type="ECO:0000256" key="11">
    <source>
        <dbReference type="ARBA" id="ARBA00023014"/>
    </source>
</evidence>
<evidence type="ECO:0000313" key="16">
    <source>
        <dbReference type="EMBL" id="NBG96225.1"/>
    </source>
</evidence>
<dbReference type="OrthoDB" id="9802365at2"/>
<keyword evidence="8 14" id="KW-0227">DNA damage</keyword>
<keyword evidence="17" id="KW-1185">Reference proteome</keyword>
<dbReference type="RefSeq" id="WP_160588496.1">
    <property type="nucleotide sequence ID" value="NZ_BMHN01000001.1"/>
</dbReference>
<evidence type="ECO:0000256" key="1">
    <source>
        <dbReference type="ARBA" id="ARBA00000843"/>
    </source>
</evidence>
<evidence type="ECO:0000256" key="5">
    <source>
        <dbReference type="ARBA" id="ARBA00022023"/>
    </source>
</evidence>
<dbReference type="NCBIfam" id="TIGR01084">
    <property type="entry name" value="mutY"/>
    <property type="match status" value="1"/>
</dbReference>
<dbReference type="Gene3D" id="1.10.1670.10">
    <property type="entry name" value="Helix-hairpin-Helix base-excision DNA repair enzymes (C-terminal)"/>
    <property type="match status" value="1"/>
</dbReference>
<evidence type="ECO:0000256" key="8">
    <source>
        <dbReference type="ARBA" id="ARBA00022763"/>
    </source>
</evidence>
<gene>
    <name evidence="16" type="primary">mutY</name>
    <name evidence="16" type="ORF">GTQ45_10825</name>
</gene>
<dbReference type="PANTHER" id="PTHR42944">
    <property type="entry name" value="ADENINE DNA GLYCOSYLASE"/>
    <property type="match status" value="1"/>
</dbReference>
<sequence>MARAGLASVGQDPGGSPAGRLLDWYDRHARDLPWRVSPLARARGRRPDPYGVWLSEIMLQQTTVKTVGPYFEDFLARWPRVKDLAAADTAEVMSAWAGLGYYSRARNLHACARMVAGELGGIFPQTEEGLLALPGVGPYTAAAIAAIAFDEPAAVMDGNVERVISRLFAITTPLPAAKAEIRDRLRTLVPDTRPGDFAQATMDLGATLCSPKKPACSLCPWTDICAAAAQGIAETLPVKPPKKEKPTRHGAAFWLTDGKGHVLLRTRPPKGLLGGMDEVPGTEWREQKAVDHLPHAPAEAPWEVLPGTVRHVFTHFALELVVYRAEVADRPQAEGEWVPVDSLTARALPTVMRKVVAHADPDAAKQFRRRK</sequence>
<comment type="similarity">
    <text evidence="3 14">Belongs to the Nth/MutY family.</text>
</comment>
<dbReference type="SUPFAM" id="SSF48150">
    <property type="entry name" value="DNA-glycosylase"/>
    <property type="match status" value="1"/>
</dbReference>
<keyword evidence="10 14" id="KW-0408">Iron</keyword>
<keyword evidence="9" id="KW-0378">Hydrolase</keyword>
<dbReference type="CDD" id="cd03431">
    <property type="entry name" value="NUDIX_DNA_Glycosylase_C-MutY"/>
    <property type="match status" value="1"/>
</dbReference>
<feature type="domain" description="HhH-GPD" evidence="15">
    <location>
        <begin position="58"/>
        <end position="207"/>
    </location>
</feature>
<dbReference type="PROSITE" id="PS00764">
    <property type="entry name" value="ENDONUCLEASE_III_1"/>
    <property type="match status" value="1"/>
</dbReference>
<dbReference type="EC" id="3.2.2.31" evidence="4 14"/>
<dbReference type="GO" id="GO:0034039">
    <property type="term" value="F:8-oxo-7,8-dihydroguanine DNA N-glycosylase activity"/>
    <property type="evidence" value="ECO:0007669"/>
    <property type="project" value="TreeGrafter"/>
</dbReference>
<dbReference type="Gene3D" id="1.10.340.30">
    <property type="entry name" value="Hypothetical protein, domain 2"/>
    <property type="match status" value="1"/>
</dbReference>
<keyword evidence="12" id="KW-0234">DNA repair</keyword>
<keyword evidence="11" id="KW-0411">Iron-sulfur</keyword>
<protein>
    <recommendedName>
        <fullName evidence="5 14">Adenine DNA glycosylase</fullName>
        <ecNumber evidence="4 14">3.2.2.31</ecNumber>
    </recommendedName>
</protein>
<keyword evidence="13 14" id="KW-0326">Glycosidase</keyword>
<evidence type="ECO:0000256" key="13">
    <source>
        <dbReference type="ARBA" id="ARBA00023295"/>
    </source>
</evidence>
<dbReference type="Pfam" id="PF14815">
    <property type="entry name" value="NUDIX_4"/>
    <property type="match status" value="1"/>
</dbReference>
<keyword evidence="7" id="KW-0479">Metal-binding</keyword>
<evidence type="ECO:0000256" key="6">
    <source>
        <dbReference type="ARBA" id="ARBA00022485"/>
    </source>
</evidence>
<dbReference type="PANTHER" id="PTHR42944:SF1">
    <property type="entry name" value="ADENINE DNA GLYCOSYLASE"/>
    <property type="match status" value="1"/>
</dbReference>
<comment type="catalytic activity">
    <reaction evidence="1 14">
        <text>Hydrolyzes free adenine bases from 7,8-dihydro-8-oxoguanine:adenine mismatched double-stranded DNA, leaving an apurinic site.</text>
        <dbReference type="EC" id="3.2.2.31"/>
    </reaction>
</comment>
<evidence type="ECO:0000256" key="7">
    <source>
        <dbReference type="ARBA" id="ARBA00022723"/>
    </source>
</evidence>
<evidence type="ECO:0000313" key="17">
    <source>
        <dbReference type="Proteomes" id="UP000470384"/>
    </source>
</evidence>
<name>A0A845QC46_9HYPH</name>
<organism evidence="16 17">
    <name type="scientific">Pyruvatibacter mobilis</name>
    <dbReference type="NCBI Taxonomy" id="1712261"/>
    <lineage>
        <taxon>Bacteria</taxon>
        <taxon>Pseudomonadati</taxon>
        <taxon>Pseudomonadota</taxon>
        <taxon>Alphaproteobacteria</taxon>
        <taxon>Hyphomicrobiales</taxon>
        <taxon>Parvibaculaceae</taxon>
        <taxon>Pyruvatibacter</taxon>
    </lineage>
</organism>
<dbReference type="CDD" id="cd00056">
    <property type="entry name" value="ENDO3c"/>
    <property type="match status" value="1"/>
</dbReference>
<dbReference type="InterPro" id="IPR029119">
    <property type="entry name" value="MutY_C"/>
</dbReference>
<evidence type="ECO:0000256" key="9">
    <source>
        <dbReference type="ARBA" id="ARBA00022801"/>
    </source>
</evidence>
<dbReference type="InterPro" id="IPR004036">
    <property type="entry name" value="Endonuclease-III-like_CS2"/>
</dbReference>
<dbReference type="GeneID" id="300655374"/>
<dbReference type="GO" id="GO:0035485">
    <property type="term" value="F:adenine/guanine mispair binding"/>
    <property type="evidence" value="ECO:0007669"/>
    <property type="project" value="TreeGrafter"/>
</dbReference>
<dbReference type="InterPro" id="IPR023170">
    <property type="entry name" value="HhH_base_excis_C"/>
</dbReference>
<evidence type="ECO:0000259" key="15">
    <source>
        <dbReference type="SMART" id="SM00478"/>
    </source>
</evidence>
<dbReference type="Pfam" id="PF00633">
    <property type="entry name" value="HHH"/>
    <property type="match status" value="1"/>
</dbReference>
<dbReference type="InterPro" id="IPR000445">
    <property type="entry name" value="HhH_motif"/>
</dbReference>
<reference evidence="16 17" key="1">
    <citation type="journal article" date="2016" name="Int. J. Syst. Evol. Microbiol.">
        <title>Pyruvatibacter mobilis gen. nov., sp. nov., a marine bacterium from the culture broth of Picochlorum sp. 122.</title>
        <authorList>
            <person name="Wang G."/>
            <person name="Tang M."/>
            <person name="Wu H."/>
            <person name="Dai S."/>
            <person name="Li T."/>
            <person name="Chen C."/>
            <person name="He H."/>
            <person name="Fan J."/>
            <person name="Xiang W."/>
            <person name="Li X."/>
        </authorList>
    </citation>
    <scope>NUCLEOTIDE SEQUENCE [LARGE SCALE GENOMIC DNA]</scope>
    <source>
        <strain evidence="16 17">GYP-11</strain>
    </source>
</reference>
<evidence type="ECO:0000256" key="12">
    <source>
        <dbReference type="ARBA" id="ARBA00023204"/>
    </source>
</evidence>
<dbReference type="EMBL" id="WXYQ01000007">
    <property type="protein sequence ID" value="NBG96225.1"/>
    <property type="molecule type" value="Genomic_DNA"/>
</dbReference>
<dbReference type="GO" id="GO:0000701">
    <property type="term" value="F:purine-specific mismatch base pair DNA N-glycosylase activity"/>
    <property type="evidence" value="ECO:0007669"/>
    <property type="project" value="UniProtKB-EC"/>
</dbReference>
<dbReference type="InterPro" id="IPR044298">
    <property type="entry name" value="MIG/MutY"/>
</dbReference>
<dbReference type="SMART" id="SM00478">
    <property type="entry name" value="ENDO3c"/>
    <property type="match status" value="1"/>
</dbReference>
<dbReference type="InterPro" id="IPR011257">
    <property type="entry name" value="DNA_glycosylase"/>
</dbReference>
<dbReference type="Proteomes" id="UP000470384">
    <property type="component" value="Unassembled WGS sequence"/>
</dbReference>
<dbReference type="GO" id="GO:0032357">
    <property type="term" value="F:oxidized purine DNA binding"/>
    <property type="evidence" value="ECO:0007669"/>
    <property type="project" value="TreeGrafter"/>
</dbReference>
<dbReference type="InterPro" id="IPR015797">
    <property type="entry name" value="NUDIX_hydrolase-like_dom_sf"/>
</dbReference>
<proteinExistence type="inferred from homology"/>
<dbReference type="Gene3D" id="3.90.79.10">
    <property type="entry name" value="Nucleoside Triphosphate Pyrophosphohydrolase"/>
    <property type="match status" value="1"/>
</dbReference>
<dbReference type="GO" id="GO:0006298">
    <property type="term" value="P:mismatch repair"/>
    <property type="evidence" value="ECO:0007669"/>
    <property type="project" value="TreeGrafter"/>
</dbReference>
<evidence type="ECO:0000256" key="2">
    <source>
        <dbReference type="ARBA" id="ARBA00002933"/>
    </source>
</evidence>
<comment type="cofactor">
    <cofactor evidence="14">
        <name>[4Fe-4S] cluster</name>
        <dbReference type="ChEBI" id="CHEBI:49883"/>
    </cofactor>
    <text evidence="14">Binds 1 [4Fe-4S] cluster.</text>
</comment>
<dbReference type="FunFam" id="1.10.340.30:FF:000002">
    <property type="entry name" value="Adenine DNA glycosylase"/>
    <property type="match status" value="1"/>
</dbReference>
<dbReference type="SUPFAM" id="SSF55811">
    <property type="entry name" value="Nudix"/>
    <property type="match status" value="1"/>
</dbReference>
<dbReference type="GO" id="GO:0051539">
    <property type="term" value="F:4 iron, 4 sulfur cluster binding"/>
    <property type="evidence" value="ECO:0007669"/>
    <property type="project" value="UniProtKB-UniRule"/>
</dbReference>
<evidence type="ECO:0000256" key="14">
    <source>
        <dbReference type="RuleBase" id="RU365096"/>
    </source>
</evidence>
<dbReference type="Pfam" id="PF00730">
    <property type="entry name" value="HhH-GPD"/>
    <property type="match status" value="1"/>
</dbReference>
<dbReference type="InterPro" id="IPR004035">
    <property type="entry name" value="Endouclease-III_FeS-bd_BS"/>
</dbReference>
<keyword evidence="6" id="KW-0004">4Fe-4S</keyword>
<dbReference type="InterPro" id="IPR003265">
    <property type="entry name" value="HhH-GPD_domain"/>
</dbReference>
<evidence type="ECO:0000256" key="10">
    <source>
        <dbReference type="ARBA" id="ARBA00023004"/>
    </source>
</evidence>
<dbReference type="AlphaFoldDB" id="A0A845QC46"/>
<accession>A0A845QC46</accession>
<comment type="caution">
    <text evidence="16">The sequence shown here is derived from an EMBL/GenBank/DDBJ whole genome shotgun (WGS) entry which is preliminary data.</text>
</comment>